<protein>
    <recommendedName>
        <fullName evidence="1">Peptidoglycan binding-like domain-containing protein</fullName>
    </recommendedName>
</protein>
<evidence type="ECO:0000313" key="3">
    <source>
        <dbReference type="Proteomes" id="UP000244496"/>
    </source>
</evidence>
<dbReference type="Gene3D" id="1.10.101.10">
    <property type="entry name" value="PGBD-like superfamily/PGBD"/>
    <property type="match status" value="1"/>
</dbReference>
<dbReference type="EMBL" id="CP028918">
    <property type="protein sequence ID" value="AWB50464.1"/>
    <property type="molecule type" value="Genomic_DNA"/>
</dbReference>
<dbReference type="InterPro" id="IPR036365">
    <property type="entry name" value="PGBD-like_sf"/>
</dbReference>
<name>A0A2S0URM2_9RHOB</name>
<dbReference type="KEGG" id="geh:HYN69_16510"/>
<gene>
    <name evidence="2" type="ORF">HYN69_16510</name>
</gene>
<dbReference type="InterPro" id="IPR002477">
    <property type="entry name" value="Peptidoglycan-bd-like"/>
</dbReference>
<proteinExistence type="predicted"/>
<dbReference type="InterPro" id="IPR036366">
    <property type="entry name" value="PGBDSf"/>
</dbReference>
<accession>A0A2S0URM2</accession>
<evidence type="ECO:0000313" key="2">
    <source>
        <dbReference type="EMBL" id="AWB50464.1"/>
    </source>
</evidence>
<organism evidence="2 3">
    <name type="scientific">Paragemmobacter aquarius</name>
    <dbReference type="NCBI Taxonomy" id="2169400"/>
    <lineage>
        <taxon>Bacteria</taxon>
        <taxon>Pseudomonadati</taxon>
        <taxon>Pseudomonadota</taxon>
        <taxon>Alphaproteobacteria</taxon>
        <taxon>Rhodobacterales</taxon>
        <taxon>Paracoccaceae</taxon>
        <taxon>Paragemmobacter</taxon>
    </lineage>
</organism>
<dbReference type="OrthoDB" id="8092964at2"/>
<dbReference type="Proteomes" id="UP000244496">
    <property type="component" value="Chromosome"/>
</dbReference>
<sequence length="213" mass="22756">MREQIVKLTEQADARSAALEADAAEKQRAIEAEDRAYWQDTGAAGDEAGLRAYVTRFPDGIYADVAAERLRAIDAARMGEAEAADRAAWDLASQEQTEASYREYLRSFPDGAFAAEAQASIDALGAEASQGDQVAAWEAGEAALGLGTGGRRAIEGRLDALGLKPGKVDGTFDDRARRAIRRFQDSRGMEPTGYLDQTTTVALLAGAVLRLGD</sequence>
<dbReference type="AlphaFoldDB" id="A0A2S0URM2"/>
<dbReference type="SUPFAM" id="SSF47090">
    <property type="entry name" value="PGBD-like"/>
    <property type="match status" value="1"/>
</dbReference>
<feature type="domain" description="Peptidoglycan binding-like" evidence="1">
    <location>
        <begin position="151"/>
        <end position="203"/>
    </location>
</feature>
<keyword evidence="3" id="KW-1185">Reference proteome</keyword>
<reference evidence="2 3" key="1">
    <citation type="submission" date="2018-04" db="EMBL/GenBank/DDBJ databases">
        <title>Genome sequencing of Gemmobacter.</title>
        <authorList>
            <person name="Yi H."/>
            <person name="Baek M.-G."/>
        </authorList>
    </citation>
    <scope>NUCLEOTIDE SEQUENCE [LARGE SCALE GENOMIC DNA]</scope>
    <source>
        <strain evidence="2 3">HYN0069</strain>
    </source>
</reference>
<dbReference type="Pfam" id="PF01471">
    <property type="entry name" value="PG_binding_1"/>
    <property type="match status" value="1"/>
</dbReference>
<evidence type="ECO:0000259" key="1">
    <source>
        <dbReference type="Pfam" id="PF01471"/>
    </source>
</evidence>